<feature type="compositionally biased region" description="Polar residues" evidence="1">
    <location>
        <begin position="244"/>
        <end position="253"/>
    </location>
</feature>
<evidence type="ECO:0000256" key="2">
    <source>
        <dbReference type="SAM" id="Phobius"/>
    </source>
</evidence>
<keyword evidence="2" id="KW-1133">Transmembrane helix</keyword>
<reference evidence="4" key="1">
    <citation type="submission" date="2022-12" db="EMBL/GenBank/DDBJ databases">
        <authorList>
            <person name="Petersen C."/>
        </authorList>
    </citation>
    <scope>NUCLEOTIDE SEQUENCE</scope>
    <source>
        <strain evidence="4">IBT 16125</strain>
    </source>
</reference>
<dbReference type="AlphaFoldDB" id="A0AAD6CA37"/>
<keyword evidence="2" id="KW-0472">Membrane</keyword>
<evidence type="ECO:0008006" key="6">
    <source>
        <dbReference type="Google" id="ProtNLM"/>
    </source>
</evidence>
<dbReference type="CDD" id="cd12087">
    <property type="entry name" value="TM_EGFR-like"/>
    <property type="match status" value="1"/>
</dbReference>
<proteinExistence type="predicted"/>
<feature type="signal peptide" evidence="3">
    <location>
        <begin position="1"/>
        <end position="21"/>
    </location>
</feature>
<gene>
    <name evidence="4" type="ORF">N7458_003718</name>
</gene>
<evidence type="ECO:0000256" key="3">
    <source>
        <dbReference type="SAM" id="SignalP"/>
    </source>
</evidence>
<keyword evidence="3" id="KW-0732">Signal</keyword>
<evidence type="ECO:0000313" key="4">
    <source>
        <dbReference type="EMBL" id="KAJ5456135.1"/>
    </source>
</evidence>
<evidence type="ECO:0000313" key="5">
    <source>
        <dbReference type="Proteomes" id="UP001213681"/>
    </source>
</evidence>
<dbReference type="EMBL" id="JAPVEA010000003">
    <property type="protein sequence ID" value="KAJ5456135.1"/>
    <property type="molecule type" value="Genomic_DNA"/>
</dbReference>
<name>A0AAD6CA37_9EURO</name>
<feature type="region of interest" description="Disordered" evidence="1">
    <location>
        <begin position="230"/>
        <end position="268"/>
    </location>
</feature>
<dbReference type="RefSeq" id="XP_056768507.1">
    <property type="nucleotide sequence ID" value="XM_056907100.1"/>
</dbReference>
<protein>
    <recommendedName>
        <fullName evidence="6">Mid2 domain-containing protein</fullName>
    </recommendedName>
</protein>
<feature type="compositionally biased region" description="Basic and acidic residues" evidence="1">
    <location>
        <begin position="170"/>
        <end position="184"/>
    </location>
</feature>
<reference evidence="4" key="2">
    <citation type="journal article" date="2023" name="IMA Fungus">
        <title>Comparative genomic study of the Penicillium genus elucidates a diverse pangenome and 15 lateral gene transfer events.</title>
        <authorList>
            <person name="Petersen C."/>
            <person name="Sorensen T."/>
            <person name="Nielsen M.R."/>
            <person name="Sondergaard T.E."/>
            <person name="Sorensen J.L."/>
            <person name="Fitzpatrick D.A."/>
            <person name="Frisvad J.C."/>
            <person name="Nielsen K.L."/>
        </authorList>
    </citation>
    <scope>NUCLEOTIDE SEQUENCE</scope>
    <source>
        <strain evidence="4">IBT 16125</strain>
    </source>
</reference>
<comment type="caution">
    <text evidence="4">The sequence shown here is derived from an EMBL/GenBank/DDBJ whole genome shotgun (WGS) entry which is preliminary data.</text>
</comment>
<feature type="chain" id="PRO_5042144658" description="Mid2 domain-containing protein" evidence="3">
    <location>
        <begin position="22"/>
        <end position="268"/>
    </location>
</feature>
<sequence>MMLLSFQSTAIIFTFAAVTEATCFNPDRTVATNAVPCGSNNTTFCCASGAICLSTGYCLSVTTQPLTLYRGSCTDSAWGSFCAYYCVNYETGSNAPIVSVGLNDNNRAIYCCGYQSEHNNATRCSNGDAPFVLDDGEIIFGRAALANATAGGLDSSTTGVSIASATGTSETKEGTEQPSSHDHSTAIGVGVGVPLGLLMVCALIWALIERRQNRQRQASMTGVVQATDQVYIPPRRKTGPTELDQPSSTNSGTMIHGSPAVEIMGSES</sequence>
<dbReference type="GeneID" id="81597343"/>
<organism evidence="4 5">
    <name type="scientific">Penicillium daleae</name>
    <dbReference type="NCBI Taxonomy" id="63821"/>
    <lineage>
        <taxon>Eukaryota</taxon>
        <taxon>Fungi</taxon>
        <taxon>Dikarya</taxon>
        <taxon>Ascomycota</taxon>
        <taxon>Pezizomycotina</taxon>
        <taxon>Eurotiomycetes</taxon>
        <taxon>Eurotiomycetidae</taxon>
        <taxon>Eurotiales</taxon>
        <taxon>Aspergillaceae</taxon>
        <taxon>Penicillium</taxon>
    </lineage>
</organism>
<dbReference type="Proteomes" id="UP001213681">
    <property type="component" value="Unassembled WGS sequence"/>
</dbReference>
<keyword evidence="5" id="KW-1185">Reference proteome</keyword>
<feature type="region of interest" description="Disordered" evidence="1">
    <location>
        <begin position="166"/>
        <end position="185"/>
    </location>
</feature>
<keyword evidence="2" id="KW-0812">Transmembrane</keyword>
<evidence type="ECO:0000256" key="1">
    <source>
        <dbReference type="SAM" id="MobiDB-lite"/>
    </source>
</evidence>
<accession>A0AAD6CA37</accession>
<feature type="transmembrane region" description="Helical" evidence="2">
    <location>
        <begin position="186"/>
        <end position="208"/>
    </location>
</feature>